<dbReference type="SUPFAM" id="SSF55874">
    <property type="entry name" value="ATPase domain of HSP90 chaperone/DNA topoisomerase II/histidine kinase"/>
    <property type="match status" value="1"/>
</dbReference>
<feature type="domain" description="Response regulatory" evidence="6">
    <location>
        <begin position="533"/>
        <end position="656"/>
    </location>
</feature>
<dbReference type="EMBL" id="CP036343">
    <property type="protein sequence ID" value="QDT92119.1"/>
    <property type="molecule type" value="Genomic_DNA"/>
</dbReference>
<dbReference type="KEGG" id="gax:Pan161_37850"/>
<organism evidence="9 10">
    <name type="scientific">Gimesia algae</name>
    <dbReference type="NCBI Taxonomy" id="2527971"/>
    <lineage>
        <taxon>Bacteria</taxon>
        <taxon>Pseudomonadati</taxon>
        <taxon>Planctomycetota</taxon>
        <taxon>Planctomycetia</taxon>
        <taxon>Planctomycetales</taxon>
        <taxon>Planctomycetaceae</taxon>
        <taxon>Gimesia</taxon>
    </lineage>
</organism>
<name>A0A517VGI1_9PLAN</name>
<dbReference type="Pfam" id="PF00072">
    <property type="entry name" value="Response_reg"/>
    <property type="match status" value="1"/>
</dbReference>
<keyword evidence="10" id="KW-1185">Reference proteome</keyword>
<dbReference type="Gene3D" id="3.40.50.2300">
    <property type="match status" value="1"/>
</dbReference>
<dbReference type="InterPro" id="IPR000700">
    <property type="entry name" value="PAS-assoc_C"/>
</dbReference>
<dbReference type="Gene3D" id="1.10.287.130">
    <property type="match status" value="1"/>
</dbReference>
<dbReference type="RefSeq" id="WP_145229547.1">
    <property type="nucleotide sequence ID" value="NZ_CP036343.1"/>
</dbReference>
<evidence type="ECO:0000259" key="5">
    <source>
        <dbReference type="PROSITE" id="PS50109"/>
    </source>
</evidence>
<dbReference type="InterPro" id="IPR036890">
    <property type="entry name" value="HATPase_C_sf"/>
</dbReference>
<dbReference type="PANTHER" id="PTHR45339">
    <property type="entry name" value="HYBRID SIGNAL TRANSDUCTION HISTIDINE KINASE J"/>
    <property type="match status" value="1"/>
</dbReference>
<dbReference type="InterPro" id="IPR001610">
    <property type="entry name" value="PAC"/>
</dbReference>
<dbReference type="Gene3D" id="3.30.565.10">
    <property type="entry name" value="Histidine kinase-like ATPase, C-terminal domain"/>
    <property type="match status" value="1"/>
</dbReference>
<accession>A0A517VGI1</accession>
<evidence type="ECO:0000259" key="8">
    <source>
        <dbReference type="PROSITE" id="PS50113"/>
    </source>
</evidence>
<evidence type="ECO:0000256" key="3">
    <source>
        <dbReference type="ARBA" id="ARBA00022553"/>
    </source>
</evidence>
<evidence type="ECO:0000313" key="9">
    <source>
        <dbReference type="EMBL" id="QDT92119.1"/>
    </source>
</evidence>
<evidence type="ECO:0000256" key="1">
    <source>
        <dbReference type="ARBA" id="ARBA00000085"/>
    </source>
</evidence>
<dbReference type="EC" id="2.7.13.3" evidence="2"/>
<dbReference type="SUPFAM" id="SSF55785">
    <property type="entry name" value="PYP-like sensor domain (PAS domain)"/>
    <property type="match status" value="2"/>
</dbReference>
<dbReference type="SMART" id="SM00086">
    <property type="entry name" value="PAC"/>
    <property type="match status" value="2"/>
</dbReference>
<feature type="modified residue" description="4-aspartylphosphate" evidence="4">
    <location>
        <position position="591"/>
    </location>
</feature>
<protein>
    <recommendedName>
        <fullName evidence="2">histidine kinase</fullName>
        <ecNumber evidence="2">2.7.13.3</ecNumber>
    </recommendedName>
</protein>
<dbReference type="PANTHER" id="PTHR45339:SF5">
    <property type="entry name" value="HISTIDINE KINASE"/>
    <property type="match status" value="1"/>
</dbReference>
<dbReference type="PROSITE" id="PS50110">
    <property type="entry name" value="RESPONSE_REGULATORY"/>
    <property type="match status" value="1"/>
</dbReference>
<dbReference type="CDD" id="cd17546">
    <property type="entry name" value="REC_hyHK_CKI1_RcsC-like"/>
    <property type="match status" value="1"/>
</dbReference>
<feature type="domain" description="PAC" evidence="8">
    <location>
        <begin position="207"/>
        <end position="259"/>
    </location>
</feature>
<dbReference type="PROSITE" id="PS50109">
    <property type="entry name" value="HIS_KIN"/>
    <property type="match status" value="1"/>
</dbReference>
<dbReference type="InterPro" id="IPR035965">
    <property type="entry name" value="PAS-like_dom_sf"/>
</dbReference>
<gene>
    <name evidence="9" type="primary">luxQ_5</name>
    <name evidence="9" type="ORF">Pan161_37850</name>
</gene>
<sequence>MTSTPTPEFVQSSVNQSLLIWTSNSDQQFDLFNQAWLLFTNSTLEQNLNEGWQQFIHPNDLNSFLKSFQDAYAAQAGFQCEYRLKRSDGQYRWFQCHAELRPSVSTEFSGFIATSTDLLKQDQQVESTRNIEKHLEGLLNCSSHGVWDWLDLNLTEQWWSPRFYELIGYQNQEIDSSMDTLKLLLHPDDVEHAFQAFEDALIKNTRFDLEYRLRIKGGAYHWFRCYANVLRDESGQAVRMTGSMTDIHRRVQAEEELKHSRQEANQAKADKKNFLMMMNHEIRTPLTAILGFSEMILESAQDPFTQTSAETIHINGEYLLNTINDFLDLSKIEEGRFDIELLECSPNTVIQNVRTLMSRKAELKQLNLNVAFENELPETIKSDPIRLKQILSNILGLAIKISERGSIDLNISTDSNPEGKELLLFKVSFENKGLDINQLVQLFSSAQQKTHALSGLGGETGLGLFVSKQLAEILGGQISVYQKAGEASRTSILLSIATGMHRPGKMHPYNSSRLIREIKTSKVSYDLENRNSRILLVEDGIYNQRLINFLLSKAGAKVKVVEDGQQALDELQKNEMLDEKIGAEYDLILMDIQMPVLDGYTTTRRLRSLGFTKPVIALTANVMPGDREKCMAVGCDEYLSKPIDRLRLIKVINRCLRKESQKNLIMQ</sequence>
<dbReference type="OrthoDB" id="9803190at2"/>
<feature type="domain" description="Histidine kinase" evidence="5">
    <location>
        <begin position="277"/>
        <end position="498"/>
    </location>
</feature>
<dbReference type="PROSITE" id="PS50113">
    <property type="entry name" value="PAC"/>
    <property type="match status" value="1"/>
</dbReference>
<proteinExistence type="predicted"/>
<dbReference type="InterPro" id="IPR003661">
    <property type="entry name" value="HisK_dim/P_dom"/>
</dbReference>
<comment type="catalytic activity">
    <reaction evidence="1">
        <text>ATP + protein L-histidine = ADP + protein N-phospho-L-histidine.</text>
        <dbReference type="EC" id="2.7.13.3"/>
    </reaction>
</comment>
<evidence type="ECO:0000259" key="7">
    <source>
        <dbReference type="PROSITE" id="PS50112"/>
    </source>
</evidence>
<dbReference type="SMART" id="SM00388">
    <property type="entry name" value="HisKA"/>
    <property type="match status" value="1"/>
</dbReference>
<dbReference type="InterPro" id="IPR036097">
    <property type="entry name" value="HisK_dim/P_sf"/>
</dbReference>
<dbReference type="CDD" id="cd00082">
    <property type="entry name" value="HisKA"/>
    <property type="match status" value="1"/>
</dbReference>
<dbReference type="InterPro" id="IPR003594">
    <property type="entry name" value="HATPase_dom"/>
</dbReference>
<dbReference type="CDD" id="cd00130">
    <property type="entry name" value="PAS"/>
    <property type="match status" value="2"/>
</dbReference>
<dbReference type="InterPro" id="IPR001789">
    <property type="entry name" value="Sig_transdc_resp-reg_receiver"/>
</dbReference>
<dbReference type="Pfam" id="PF08447">
    <property type="entry name" value="PAS_3"/>
    <property type="match status" value="2"/>
</dbReference>
<dbReference type="AlphaFoldDB" id="A0A517VGI1"/>
<dbReference type="InterPro" id="IPR000014">
    <property type="entry name" value="PAS"/>
</dbReference>
<dbReference type="GO" id="GO:0000155">
    <property type="term" value="F:phosphorelay sensor kinase activity"/>
    <property type="evidence" value="ECO:0007669"/>
    <property type="project" value="InterPro"/>
</dbReference>
<keyword evidence="3 4" id="KW-0597">Phosphoprotein</keyword>
<dbReference type="Pfam" id="PF02518">
    <property type="entry name" value="HATPase_c"/>
    <property type="match status" value="1"/>
</dbReference>
<dbReference type="SMART" id="SM00448">
    <property type="entry name" value="REC"/>
    <property type="match status" value="1"/>
</dbReference>
<dbReference type="Proteomes" id="UP000316855">
    <property type="component" value="Chromosome"/>
</dbReference>
<feature type="domain" description="PAS" evidence="7">
    <location>
        <begin position="159"/>
        <end position="204"/>
    </location>
</feature>
<dbReference type="SMART" id="SM00387">
    <property type="entry name" value="HATPase_c"/>
    <property type="match status" value="1"/>
</dbReference>
<dbReference type="SUPFAM" id="SSF52172">
    <property type="entry name" value="CheY-like"/>
    <property type="match status" value="1"/>
</dbReference>
<dbReference type="InterPro" id="IPR011006">
    <property type="entry name" value="CheY-like_superfamily"/>
</dbReference>
<keyword evidence="9" id="KW-0808">Transferase</keyword>
<dbReference type="Pfam" id="PF00512">
    <property type="entry name" value="HisKA"/>
    <property type="match status" value="1"/>
</dbReference>
<dbReference type="InterPro" id="IPR013655">
    <property type="entry name" value="PAS_fold_3"/>
</dbReference>
<keyword evidence="9" id="KW-0418">Kinase</keyword>
<dbReference type="NCBIfam" id="TIGR00229">
    <property type="entry name" value="sensory_box"/>
    <property type="match status" value="1"/>
</dbReference>
<evidence type="ECO:0000256" key="2">
    <source>
        <dbReference type="ARBA" id="ARBA00012438"/>
    </source>
</evidence>
<dbReference type="SMART" id="SM00091">
    <property type="entry name" value="PAS"/>
    <property type="match status" value="2"/>
</dbReference>
<evidence type="ECO:0000259" key="6">
    <source>
        <dbReference type="PROSITE" id="PS50110"/>
    </source>
</evidence>
<dbReference type="Gene3D" id="3.30.450.20">
    <property type="entry name" value="PAS domain"/>
    <property type="match status" value="2"/>
</dbReference>
<dbReference type="SUPFAM" id="SSF47384">
    <property type="entry name" value="Homodimeric domain of signal transducing histidine kinase"/>
    <property type="match status" value="1"/>
</dbReference>
<dbReference type="InterPro" id="IPR005467">
    <property type="entry name" value="His_kinase_dom"/>
</dbReference>
<evidence type="ECO:0000256" key="4">
    <source>
        <dbReference type="PROSITE-ProRule" id="PRU00169"/>
    </source>
</evidence>
<reference evidence="9 10" key="1">
    <citation type="submission" date="2019-02" db="EMBL/GenBank/DDBJ databases">
        <title>Deep-cultivation of Planctomycetes and their phenomic and genomic characterization uncovers novel biology.</title>
        <authorList>
            <person name="Wiegand S."/>
            <person name="Jogler M."/>
            <person name="Boedeker C."/>
            <person name="Pinto D."/>
            <person name="Vollmers J."/>
            <person name="Rivas-Marin E."/>
            <person name="Kohn T."/>
            <person name="Peeters S.H."/>
            <person name="Heuer A."/>
            <person name="Rast P."/>
            <person name="Oberbeckmann S."/>
            <person name="Bunk B."/>
            <person name="Jeske O."/>
            <person name="Meyerdierks A."/>
            <person name="Storesund J.E."/>
            <person name="Kallscheuer N."/>
            <person name="Luecker S."/>
            <person name="Lage O.M."/>
            <person name="Pohl T."/>
            <person name="Merkel B.J."/>
            <person name="Hornburger P."/>
            <person name="Mueller R.-W."/>
            <person name="Bruemmer F."/>
            <person name="Labrenz M."/>
            <person name="Spormann A.M."/>
            <person name="Op den Camp H."/>
            <person name="Overmann J."/>
            <person name="Amann R."/>
            <person name="Jetten M.S.M."/>
            <person name="Mascher T."/>
            <person name="Medema M.H."/>
            <person name="Devos D.P."/>
            <person name="Kaster A.-K."/>
            <person name="Ovreas L."/>
            <person name="Rohde M."/>
            <person name="Galperin M.Y."/>
            <person name="Jogler C."/>
        </authorList>
    </citation>
    <scope>NUCLEOTIDE SEQUENCE [LARGE SCALE GENOMIC DNA]</scope>
    <source>
        <strain evidence="9 10">Pan161</strain>
    </source>
</reference>
<evidence type="ECO:0000313" key="10">
    <source>
        <dbReference type="Proteomes" id="UP000316855"/>
    </source>
</evidence>
<dbReference type="PROSITE" id="PS50112">
    <property type="entry name" value="PAS"/>
    <property type="match status" value="1"/>
</dbReference>